<keyword evidence="1" id="KW-1185">Reference proteome</keyword>
<organism evidence="1 2">
    <name type="scientific">Romanomermis culicivorax</name>
    <name type="common">Nematode worm</name>
    <dbReference type="NCBI Taxonomy" id="13658"/>
    <lineage>
        <taxon>Eukaryota</taxon>
        <taxon>Metazoa</taxon>
        <taxon>Ecdysozoa</taxon>
        <taxon>Nematoda</taxon>
        <taxon>Enoplea</taxon>
        <taxon>Dorylaimia</taxon>
        <taxon>Mermithida</taxon>
        <taxon>Mermithoidea</taxon>
        <taxon>Mermithidae</taxon>
        <taxon>Romanomermis</taxon>
    </lineage>
</organism>
<protein>
    <submittedName>
        <fullName evidence="2">Uncharacterized protein</fullName>
    </submittedName>
</protein>
<dbReference type="Proteomes" id="UP000887565">
    <property type="component" value="Unplaced"/>
</dbReference>
<evidence type="ECO:0000313" key="2">
    <source>
        <dbReference type="WBParaSite" id="nRc.2.0.1.t12787-RA"/>
    </source>
</evidence>
<name>A0A915IHD8_ROMCU</name>
<accession>A0A915IHD8</accession>
<reference evidence="2" key="1">
    <citation type="submission" date="2022-11" db="UniProtKB">
        <authorList>
            <consortium name="WormBaseParasite"/>
        </authorList>
    </citation>
    <scope>IDENTIFICATION</scope>
</reference>
<dbReference type="AlphaFoldDB" id="A0A915IHD8"/>
<sequence>ADQGKEIGSPLTIINNFVGFKVLIELGKPQGHKGYLFIDHRNHMRKLPLSKIAKSGASLTYKSTLIIKILVIVKHIHLCVYLGYSWHKS</sequence>
<dbReference type="WBParaSite" id="nRc.2.0.1.t12787-RA">
    <property type="protein sequence ID" value="nRc.2.0.1.t12787-RA"/>
    <property type="gene ID" value="nRc.2.0.1.g12787"/>
</dbReference>
<proteinExistence type="predicted"/>
<evidence type="ECO:0000313" key="1">
    <source>
        <dbReference type="Proteomes" id="UP000887565"/>
    </source>
</evidence>